<sequence length="281" mass="31020">MIGNALNRFRRMSPLRLIRDIRRARRLSGSLFKPVDTGQAPAPSRPERLVVSLTTVPERMTLLGPVLRSLIDQTIAADRIILWRPTTSRRSGLAYPDPGPLPPGVEVLPCTDEGPATKLLPALIAEPDASIVVVDDDVVYPVDFLEQLLAAHRRDRHAAIGWRGWSIIEGRHPKRFPHVFATALAKPQPVDILLGTWGYLVPPGTFDGAVHDFEGFPAESRFVDDVWFSGHMARRGVRRLVIPARGLPIETRASGLAALTDGPNSSGHNDLIAINAFRAWW</sequence>
<gene>
    <name evidence="1" type="ORF">E8L99_10665</name>
</gene>
<proteinExistence type="predicted"/>
<dbReference type="AlphaFoldDB" id="A0A4D7QHH1"/>
<dbReference type="SUPFAM" id="SSF53448">
    <property type="entry name" value="Nucleotide-diphospho-sugar transferases"/>
    <property type="match status" value="1"/>
</dbReference>
<reference evidence="1 2" key="1">
    <citation type="submission" date="2019-04" db="EMBL/GenBank/DDBJ databases">
        <title>Phreatobacter aquaticus sp. nov.</title>
        <authorList>
            <person name="Choi A."/>
            <person name="Baek K."/>
        </authorList>
    </citation>
    <scope>NUCLEOTIDE SEQUENCE [LARGE SCALE GENOMIC DNA]</scope>
    <source>
        <strain evidence="1 2">NMCR1094</strain>
    </source>
</reference>
<evidence type="ECO:0000313" key="1">
    <source>
        <dbReference type="EMBL" id="QCK86181.1"/>
    </source>
</evidence>
<accession>A0A4D7QHH1</accession>
<dbReference type="EMBL" id="CP039865">
    <property type="protein sequence ID" value="QCK86181.1"/>
    <property type="molecule type" value="Genomic_DNA"/>
</dbReference>
<name>A0A4D7QHH1_9HYPH</name>
<organism evidence="1 2">
    <name type="scientific">Phreatobacter aquaticus</name>
    <dbReference type="NCBI Taxonomy" id="2570229"/>
    <lineage>
        <taxon>Bacteria</taxon>
        <taxon>Pseudomonadati</taxon>
        <taxon>Pseudomonadota</taxon>
        <taxon>Alphaproteobacteria</taxon>
        <taxon>Hyphomicrobiales</taxon>
        <taxon>Phreatobacteraceae</taxon>
        <taxon>Phreatobacter</taxon>
    </lineage>
</organism>
<dbReference type="OrthoDB" id="5465469at2"/>
<dbReference type="RefSeq" id="WP_137099513.1">
    <property type="nucleotide sequence ID" value="NZ_CP039865.1"/>
</dbReference>
<evidence type="ECO:0008006" key="3">
    <source>
        <dbReference type="Google" id="ProtNLM"/>
    </source>
</evidence>
<dbReference type="InterPro" id="IPR029044">
    <property type="entry name" value="Nucleotide-diphossugar_trans"/>
</dbReference>
<evidence type="ECO:0000313" key="2">
    <source>
        <dbReference type="Proteomes" id="UP000298588"/>
    </source>
</evidence>
<keyword evidence="2" id="KW-1185">Reference proteome</keyword>
<dbReference type="Proteomes" id="UP000298588">
    <property type="component" value="Chromosome"/>
</dbReference>
<protein>
    <recommendedName>
        <fullName evidence="3">Glycosyltransferase family 2 protein</fullName>
    </recommendedName>
</protein>
<dbReference type="KEGG" id="paqt:E8L99_10665"/>